<dbReference type="RefSeq" id="WP_394463417.1">
    <property type="nucleotide sequence ID" value="NZ_JBIGHZ010000009.1"/>
</dbReference>
<evidence type="ECO:0000313" key="1">
    <source>
        <dbReference type="EMBL" id="MFG6449817.1"/>
    </source>
</evidence>
<protein>
    <recommendedName>
        <fullName evidence="3">Sel1 repeat family protein</fullName>
    </recommendedName>
</protein>
<accession>A0ABW7FZT6</accession>
<evidence type="ECO:0008006" key="3">
    <source>
        <dbReference type="Google" id="ProtNLM"/>
    </source>
</evidence>
<reference evidence="1 2" key="1">
    <citation type="submission" date="2024-08" db="EMBL/GenBank/DDBJ databases">
        <authorList>
            <person name="Lu H."/>
        </authorList>
    </citation>
    <scope>NUCLEOTIDE SEQUENCE [LARGE SCALE GENOMIC DNA]</scope>
    <source>
        <strain evidence="1 2">BYS180W</strain>
    </source>
</reference>
<name>A0ABW7FZT6_9BURK</name>
<gene>
    <name evidence="1" type="ORF">ACG0Z6_16495</name>
</gene>
<dbReference type="Gene3D" id="1.25.40.10">
    <property type="entry name" value="Tetratricopeptide repeat domain"/>
    <property type="match status" value="1"/>
</dbReference>
<evidence type="ECO:0000313" key="2">
    <source>
        <dbReference type="Proteomes" id="UP001606099"/>
    </source>
</evidence>
<proteinExistence type="predicted"/>
<sequence length="331" mass="36471">MSAHMPSKSLPVRTPAVRWAVLAALSMAGSAFAGTLLERLHLSRPTPPFTALSDLALLSQPKPLPRNINLNAFNPRREPSAFSCRQAAQRPLPESPALQALHEEGLALTSPALWPNQRNWPRALQLWRQAADQGHWKAALMWLQTSYTGAGVQGPNGDFRVPPAPQETVVAYTEQLMRQGVADAFFWMGEFHKQGYGVKFSADRAWAFWELAADLGSAKAQTQIATVLGLGFKDMEPDHPGQWANIPLRYALLRCCAAPMPRAMGRQALSWGVIWIQMLGVGICLPPTQTCPPSSAPRCKSCMTPPKTGVRMRLERCLWPSRQAKHLPMGT</sequence>
<comment type="caution">
    <text evidence="1">The sequence shown here is derived from an EMBL/GenBank/DDBJ whole genome shotgun (WGS) entry which is preliminary data.</text>
</comment>
<dbReference type="EMBL" id="JBIGHZ010000009">
    <property type="protein sequence ID" value="MFG6449817.1"/>
    <property type="molecule type" value="Genomic_DNA"/>
</dbReference>
<dbReference type="Proteomes" id="UP001606099">
    <property type="component" value="Unassembled WGS sequence"/>
</dbReference>
<organism evidence="1 2">
    <name type="scientific">Roseateles rivi</name>
    <dbReference type="NCBI Taxonomy" id="3299028"/>
    <lineage>
        <taxon>Bacteria</taxon>
        <taxon>Pseudomonadati</taxon>
        <taxon>Pseudomonadota</taxon>
        <taxon>Betaproteobacteria</taxon>
        <taxon>Burkholderiales</taxon>
        <taxon>Sphaerotilaceae</taxon>
        <taxon>Roseateles</taxon>
    </lineage>
</organism>
<dbReference type="SUPFAM" id="SSF81901">
    <property type="entry name" value="HCP-like"/>
    <property type="match status" value="1"/>
</dbReference>
<dbReference type="InterPro" id="IPR011990">
    <property type="entry name" value="TPR-like_helical_dom_sf"/>
</dbReference>
<keyword evidence="2" id="KW-1185">Reference proteome</keyword>